<proteinExistence type="predicted"/>
<dbReference type="RefSeq" id="WP_377262530.1">
    <property type="nucleotide sequence ID" value="NZ_JBHLUH010000101.1"/>
</dbReference>
<sequence length="1069" mass="114834">RGPYRGIGFEAEWLLPIQLPGNADPAEARGDQLAGTKDGSLVIEVEDRPLFVADGEPGEPIRTFIDRPSQVGATPRLVALPEVVSGVLRTFPNELGGVEDADSVWRLMEALEHRLNERLDPDKLEPGVPSQPLGDVLADLGFDLDPDTAGALIGPTPEGEPSKFHFHITVDAATESLLKVLDHVAENTWRDESTGLPVKERLRRGLRFGQGIAESALRRFTRSDDTAADRVRDAVHGFTGLLYAHADALATSYAEPHQLSKRHNAALARPAMLQFWAELPWWIRVQLALDVDSVFDAFTSEHLRASPDYEQRLRAAVDGPLGTGLVWDSDAPWHAVAASGRVSVREYFTAPLRGREVSQNNAFPGMTEWRQLRTVSGPGSPPVGGLEVRSYGSKWATVADGREFVERLAQISAESHVEASTHPVLLWDEPLPPIEVASTGTDEGTATLYRATELVARGDLAAAVRLITPGPALAPQLVGTWGAILTAIADVEKTMGPERRGFGEALQQFSAHLLTRWADAVVSAQTWPEAAGHWIDTRHLFGTGTGRSAVDELTRYLQFRREQPDTVTNTGRTAAVQELLRLAQAEVDQTALDFLTDPNPVDRVKSLTWVLDRAGLAGTTRLFLWSRGVSLTRSDNGLLGKVRGMGSRPTSNARSRWAAVVGQLATVRGPVAAKAMLGYATDLIMPIIDGWLVESSLTVAQSSGDAIRAYLTDDARLLLPEVAGRLAHQLDTGDFNGGPAASRAHAVIDLLAPGHGRQVAQVLTAPDAASQQVALRRLVAAVPPAQYEGLLPLLDSVDFGEDGKVELELVRGVAALAGGDPNRALRIVGDVVDLLDGPVRANWVGFLHQRVSARGIDASALSELLVDSSIDDLLTASSWKRSREAFDSLTEVLERADEVVRSRALDRLVEEGGRESDVGRVVATQGLLGLARVGLVYEGFDFLTEVDPVVRRGLLVSLLGDEDLVDPGLVVKLVRGIDLGGVERVDAALLGIVVDYAAGDESAVDDRLYGLLVEGSGGVTRDSPVLAALVASADEATSRAARRVVAEIEAYPRVVGVVDAPVVVVRRGP</sequence>
<evidence type="ECO:0000313" key="1">
    <source>
        <dbReference type="EMBL" id="MFC0534108.1"/>
    </source>
</evidence>
<feature type="non-terminal residue" evidence="1">
    <location>
        <position position="1069"/>
    </location>
</feature>
<gene>
    <name evidence="1" type="ORF">ACFFIA_41590</name>
</gene>
<organism evidence="1 2">
    <name type="scientific">Phytohabitans kaempferiae</name>
    <dbReference type="NCBI Taxonomy" id="1620943"/>
    <lineage>
        <taxon>Bacteria</taxon>
        <taxon>Bacillati</taxon>
        <taxon>Actinomycetota</taxon>
        <taxon>Actinomycetes</taxon>
        <taxon>Micromonosporales</taxon>
        <taxon>Micromonosporaceae</taxon>
    </lineage>
</organism>
<name>A0ABV6MIA5_9ACTN</name>
<accession>A0ABV6MIA5</accession>
<keyword evidence="2" id="KW-1185">Reference proteome</keyword>
<dbReference type="Proteomes" id="UP001589867">
    <property type="component" value="Unassembled WGS sequence"/>
</dbReference>
<feature type="non-terminal residue" evidence="1">
    <location>
        <position position="1"/>
    </location>
</feature>
<reference evidence="1 2" key="1">
    <citation type="submission" date="2024-09" db="EMBL/GenBank/DDBJ databases">
        <authorList>
            <person name="Sun Q."/>
            <person name="Mori K."/>
        </authorList>
    </citation>
    <scope>NUCLEOTIDE SEQUENCE [LARGE SCALE GENOMIC DNA]</scope>
    <source>
        <strain evidence="1 2">TBRC 3947</strain>
    </source>
</reference>
<protein>
    <submittedName>
        <fullName evidence="1">Uncharacterized protein</fullName>
    </submittedName>
</protein>
<comment type="caution">
    <text evidence="1">The sequence shown here is derived from an EMBL/GenBank/DDBJ whole genome shotgun (WGS) entry which is preliminary data.</text>
</comment>
<dbReference type="EMBL" id="JBHLUH010000101">
    <property type="protein sequence ID" value="MFC0534108.1"/>
    <property type="molecule type" value="Genomic_DNA"/>
</dbReference>
<evidence type="ECO:0000313" key="2">
    <source>
        <dbReference type="Proteomes" id="UP001589867"/>
    </source>
</evidence>